<name>A0ABW1JIT2_9ACTN</name>
<evidence type="ECO:0000256" key="1">
    <source>
        <dbReference type="SAM" id="MobiDB-lite"/>
    </source>
</evidence>
<gene>
    <name evidence="2" type="ORF">ACFQDO_19385</name>
</gene>
<feature type="region of interest" description="Disordered" evidence="1">
    <location>
        <begin position="58"/>
        <end position="79"/>
    </location>
</feature>
<evidence type="ECO:0000313" key="3">
    <source>
        <dbReference type="Proteomes" id="UP001596189"/>
    </source>
</evidence>
<dbReference type="RefSeq" id="WP_345717816.1">
    <property type="nucleotide sequence ID" value="NZ_BAABFP010000007.1"/>
</dbReference>
<dbReference type="EMBL" id="JBHSRD010000008">
    <property type="protein sequence ID" value="MFC6009299.1"/>
    <property type="molecule type" value="Genomic_DNA"/>
</dbReference>
<keyword evidence="3" id="KW-1185">Reference proteome</keyword>
<accession>A0ABW1JIT2</accession>
<sequence>MDGLVALLVLLVLLVALAGALAALWWFAKRVRRRAGAGSLMGPFDQIWRPTAHHARVRAQEQDERTVTSPSPGDPLEQP</sequence>
<reference evidence="3" key="1">
    <citation type="journal article" date="2019" name="Int. J. Syst. Evol. Microbiol.">
        <title>The Global Catalogue of Microorganisms (GCM) 10K type strain sequencing project: providing services to taxonomists for standard genome sequencing and annotation.</title>
        <authorList>
            <consortium name="The Broad Institute Genomics Platform"/>
            <consortium name="The Broad Institute Genome Sequencing Center for Infectious Disease"/>
            <person name="Wu L."/>
            <person name="Ma J."/>
        </authorList>
    </citation>
    <scope>NUCLEOTIDE SEQUENCE [LARGE SCALE GENOMIC DNA]</scope>
    <source>
        <strain evidence="3">KACC 14249</strain>
    </source>
</reference>
<organism evidence="2 3">
    <name type="scientific">Angustibacter luteus</name>
    <dbReference type="NCBI Taxonomy" id="658456"/>
    <lineage>
        <taxon>Bacteria</taxon>
        <taxon>Bacillati</taxon>
        <taxon>Actinomycetota</taxon>
        <taxon>Actinomycetes</taxon>
        <taxon>Kineosporiales</taxon>
        <taxon>Kineosporiaceae</taxon>
    </lineage>
</organism>
<dbReference type="Proteomes" id="UP001596189">
    <property type="component" value="Unassembled WGS sequence"/>
</dbReference>
<evidence type="ECO:0008006" key="4">
    <source>
        <dbReference type="Google" id="ProtNLM"/>
    </source>
</evidence>
<protein>
    <recommendedName>
        <fullName evidence="4">Secreted protein</fullName>
    </recommendedName>
</protein>
<comment type="caution">
    <text evidence="2">The sequence shown here is derived from an EMBL/GenBank/DDBJ whole genome shotgun (WGS) entry which is preliminary data.</text>
</comment>
<proteinExistence type="predicted"/>
<evidence type="ECO:0000313" key="2">
    <source>
        <dbReference type="EMBL" id="MFC6009299.1"/>
    </source>
</evidence>